<feature type="region of interest" description="Disordered" evidence="1">
    <location>
        <begin position="478"/>
        <end position="497"/>
    </location>
</feature>
<feature type="domain" description="BTB" evidence="2">
    <location>
        <begin position="25"/>
        <end position="101"/>
    </location>
</feature>
<feature type="region of interest" description="Disordered" evidence="1">
    <location>
        <begin position="636"/>
        <end position="675"/>
    </location>
</feature>
<keyword evidence="4" id="KW-1185">Reference proteome</keyword>
<evidence type="ECO:0000313" key="3">
    <source>
        <dbReference type="EMBL" id="KAF5337201.1"/>
    </source>
</evidence>
<evidence type="ECO:0000259" key="2">
    <source>
        <dbReference type="PROSITE" id="PS50097"/>
    </source>
</evidence>
<dbReference type="PROSITE" id="PS50097">
    <property type="entry name" value="BTB"/>
    <property type="match status" value="1"/>
</dbReference>
<organism evidence="3 4">
    <name type="scientific">Ephemerocybe angulata</name>
    <dbReference type="NCBI Taxonomy" id="980116"/>
    <lineage>
        <taxon>Eukaryota</taxon>
        <taxon>Fungi</taxon>
        <taxon>Dikarya</taxon>
        <taxon>Basidiomycota</taxon>
        <taxon>Agaricomycotina</taxon>
        <taxon>Agaricomycetes</taxon>
        <taxon>Agaricomycetidae</taxon>
        <taxon>Agaricales</taxon>
        <taxon>Agaricineae</taxon>
        <taxon>Psathyrellaceae</taxon>
        <taxon>Ephemerocybe</taxon>
    </lineage>
</organism>
<accession>A0A8H5C9W4</accession>
<comment type="caution">
    <text evidence="3">The sequence shown here is derived from an EMBL/GenBank/DDBJ whole genome shotgun (WGS) entry which is preliminary data.</text>
</comment>
<dbReference type="OrthoDB" id="6359943at2759"/>
<feature type="compositionally biased region" description="Low complexity" evidence="1">
    <location>
        <begin position="660"/>
        <end position="671"/>
    </location>
</feature>
<dbReference type="InterPro" id="IPR000210">
    <property type="entry name" value="BTB/POZ_dom"/>
</dbReference>
<feature type="compositionally biased region" description="Polar residues" evidence="1">
    <location>
        <begin position="649"/>
        <end position="659"/>
    </location>
</feature>
<dbReference type="InterPro" id="IPR011333">
    <property type="entry name" value="SKP1/BTB/POZ_sf"/>
</dbReference>
<name>A0A8H5C9W4_9AGAR</name>
<dbReference type="Gene3D" id="3.30.710.10">
    <property type="entry name" value="Potassium Channel Kv1.1, Chain A"/>
    <property type="match status" value="1"/>
</dbReference>
<reference evidence="3 4" key="1">
    <citation type="journal article" date="2020" name="ISME J.">
        <title>Uncovering the hidden diversity of litter-decomposition mechanisms in mushroom-forming fungi.</title>
        <authorList>
            <person name="Floudas D."/>
            <person name="Bentzer J."/>
            <person name="Ahren D."/>
            <person name="Johansson T."/>
            <person name="Persson P."/>
            <person name="Tunlid A."/>
        </authorList>
    </citation>
    <scope>NUCLEOTIDE SEQUENCE [LARGE SCALE GENOMIC DNA]</scope>
    <source>
        <strain evidence="3 4">CBS 175.51</strain>
    </source>
</reference>
<dbReference type="Proteomes" id="UP000541558">
    <property type="component" value="Unassembled WGS sequence"/>
</dbReference>
<evidence type="ECO:0000313" key="4">
    <source>
        <dbReference type="Proteomes" id="UP000541558"/>
    </source>
</evidence>
<sequence length="832" mass="90864">MTVSAIRPVDIQSHLYASFLQGHTADIVLRISGRWKALYRLHRVVLIQADFFRSLFTAGFAESSQQSRPRNRGVEEIHITFDDSNITRAAFEICISRLYGGGPPLHILRSLIPTVAQPLSTSLIALHDGEAIPDGHHPATPRLLLSVLATAIYLCIPTVASQALSLIFKTLGPHTVMPYLNFALGKSIDSTRPVFTDPEAAVGLEHVAEILEDDPDSGSSVSIADGDFSYIPVQPSLSGLRQGEGSDAAFQEILSDDDQSDAGHAPSFHNYGPISDKIGEACACWLVRWAKDMLDTEMRTEDSAPTNEGSQTVDPPVIWRRGGLDPAWVNAIVSADTLFVRSERERYDFARSIVELRRRDGVTDSEEQEWKKMFSEAIYYENMGMEDIIAISHDKSEITSRSFVPISTLQTALWNQSMLRHRISARPKPPSPATAQGLPSPPARDKELGISLSTAELGLAPESKDSLTSSLEQKLHYPVPGDSSWRMGDNGEESGDSSLKTAISMEDLFTFSHSPCAASARQSSNRSGTRKVATDKDTEICSTESTFFGLKRERYANSECLDKDPTGKRRWTTFPPCRFGVEFWDIDSLKEKSRLYSQTIWYAGSLFNIYLQVVKKKGQTQLGIYLYRQSTVEAIPPSSAPSPAANGCGRSSESLESAESNQSQPLPSSSPVVDRPHMHRGISYASFGSSPPRSPAISSPTFNSRTLILTTSISPPSTPMMMPSISPSVGVVSPSTSLSIPYTSSPVTPQQPYRDPRASISAYFMISCASATGSSQMRFTSAPDLFSVGQSWGWKTSSLRTEEYMEVGESAASAGNRSAVNSLRATVVLGLI</sequence>
<feature type="region of interest" description="Disordered" evidence="1">
    <location>
        <begin position="424"/>
        <end position="446"/>
    </location>
</feature>
<proteinExistence type="predicted"/>
<dbReference type="EMBL" id="JAACJK010000057">
    <property type="protein sequence ID" value="KAF5337201.1"/>
    <property type="molecule type" value="Genomic_DNA"/>
</dbReference>
<dbReference type="SUPFAM" id="SSF54695">
    <property type="entry name" value="POZ domain"/>
    <property type="match status" value="1"/>
</dbReference>
<dbReference type="PANTHER" id="PTHR47369">
    <property type="entry name" value="BTB/POZ DOMAIN-CONTAINING PROTEIN"/>
    <property type="match status" value="1"/>
</dbReference>
<evidence type="ECO:0000256" key="1">
    <source>
        <dbReference type="SAM" id="MobiDB-lite"/>
    </source>
</evidence>
<dbReference type="PANTHER" id="PTHR47369:SF1">
    <property type="entry name" value="BTB_POZ DOMAIN-CONTAINING PROTEIN"/>
    <property type="match status" value="1"/>
</dbReference>
<protein>
    <recommendedName>
        <fullName evidence="2">BTB domain-containing protein</fullName>
    </recommendedName>
</protein>
<gene>
    <name evidence="3" type="ORF">D9611_003414</name>
</gene>
<dbReference type="AlphaFoldDB" id="A0A8H5C9W4"/>